<protein>
    <submittedName>
        <fullName evidence="2">Type VII secretion target</fullName>
    </submittedName>
</protein>
<name>A0ABW2HRW6_9ACTN</name>
<keyword evidence="3" id="KW-1185">Reference proteome</keyword>
<dbReference type="InterPro" id="IPR022536">
    <property type="entry name" value="EspC"/>
</dbReference>
<gene>
    <name evidence="2" type="ORF">ACFQS1_17825</name>
</gene>
<dbReference type="RefSeq" id="WP_378969433.1">
    <property type="nucleotide sequence ID" value="NZ_JBHTBJ010000011.1"/>
</dbReference>
<comment type="caution">
    <text evidence="2">The sequence shown here is derived from an EMBL/GenBank/DDBJ whole genome shotgun (WGS) entry which is preliminary data.</text>
</comment>
<evidence type="ECO:0000256" key="1">
    <source>
        <dbReference type="SAM" id="MobiDB-lite"/>
    </source>
</evidence>
<proteinExistence type="predicted"/>
<accession>A0ABW2HRW6</accession>
<dbReference type="Pfam" id="PF10824">
    <property type="entry name" value="T7SS_ESX_EspC"/>
    <property type="match status" value="1"/>
</dbReference>
<reference evidence="3" key="1">
    <citation type="journal article" date="2019" name="Int. J. Syst. Evol. Microbiol.">
        <title>The Global Catalogue of Microorganisms (GCM) 10K type strain sequencing project: providing services to taxonomists for standard genome sequencing and annotation.</title>
        <authorList>
            <consortium name="The Broad Institute Genomics Platform"/>
            <consortium name="The Broad Institute Genome Sequencing Center for Infectious Disease"/>
            <person name="Wu L."/>
            <person name="Ma J."/>
        </authorList>
    </citation>
    <scope>NUCLEOTIDE SEQUENCE [LARGE SCALE GENOMIC DNA]</scope>
    <source>
        <strain evidence="3">XZYJT-10</strain>
    </source>
</reference>
<evidence type="ECO:0000313" key="2">
    <source>
        <dbReference type="EMBL" id="MFC7275853.1"/>
    </source>
</evidence>
<dbReference type="Proteomes" id="UP001596548">
    <property type="component" value="Unassembled WGS sequence"/>
</dbReference>
<evidence type="ECO:0000313" key="3">
    <source>
        <dbReference type="Proteomes" id="UP001596548"/>
    </source>
</evidence>
<sequence length="107" mass="11647">MSDHVHVQAERVRRSRDFQREQAAKVSEIACRVRTTATVGNAFGKVGAMAGLESSYLSWVEGEASSLEELTRMLTDLSDGLAFTADDYDGVDQSAAERVGRSYRAGS</sequence>
<organism evidence="2 3">
    <name type="scientific">Paractinoplanes rhizophilus</name>
    <dbReference type="NCBI Taxonomy" id="1416877"/>
    <lineage>
        <taxon>Bacteria</taxon>
        <taxon>Bacillati</taxon>
        <taxon>Actinomycetota</taxon>
        <taxon>Actinomycetes</taxon>
        <taxon>Micromonosporales</taxon>
        <taxon>Micromonosporaceae</taxon>
        <taxon>Paractinoplanes</taxon>
    </lineage>
</organism>
<dbReference type="EMBL" id="JBHTBJ010000011">
    <property type="protein sequence ID" value="MFC7275853.1"/>
    <property type="molecule type" value="Genomic_DNA"/>
</dbReference>
<feature type="region of interest" description="Disordered" evidence="1">
    <location>
        <begin position="1"/>
        <end position="22"/>
    </location>
</feature>